<dbReference type="Proteomes" id="UP000010445">
    <property type="component" value="Unassembled WGS sequence"/>
</dbReference>
<protein>
    <submittedName>
        <fullName evidence="2">Transcriptional regulator, PadR family</fullName>
    </submittedName>
</protein>
<organism evidence="2 3">
    <name type="scientific">Corynebacterium durum F0235</name>
    <dbReference type="NCBI Taxonomy" id="1035195"/>
    <lineage>
        <taxon>Bacteria</taxon>
        <taxon>Bacillati</taxon>
        <taxon>Actinomycetota</taxon>
        <taxon>Actinomycetes</taxon>
        <taxon>Mycobacteriales</taxon>
        <taxon>Corynebacteriaceae</taxon>
        <taxon>Corynebacterium</taxon>
    </lineage>
</organism>
<dbReference type="Pfam" id="PF03551">
    <property type="entry name" value="PadR"/>
    <property type="match status" value="1"/>
</dbReference>
<dbReference type="InterPro" id="IPR036388">
    <property type="entry name" value="WH-like_DNA-bd_sf"/>
</dbReference>
<dbReference type="OrthoDB" id="3186544at2"/>
<evidence type="ECO:0000313" key="3">
    <source>
        <dbReference type="Proteomes" id="UP000010445"/>
    </source>
</evidence>
<feature type="domain" description="Transcription regulator PadR N-terminal" evidence="1">
    <location>
        <begin position="7"/>
        <end position="80"/>
    </location>
</feature>
<dbReference type="RefSeq" id="WP_006062554.1">
    <property type="nucleotide sequence ID" value="NZ_KB290826.1"/>
</dbReference>
<dbReference type="InterPro" id="IPR005149">
    <property type="entry name" value="Tscrpt_reg_PadR_N"/>
</dbReference>
<evidence type="ECO:0000259" key="1">
    <source>
        <dbReference type="Pfam" id="PF03551"/>
    </source>
</evidence>
<dbReference type="AlphaFoldDB" id="L1M8Q2"/>
<comment type="caution">
    <text evidence="2">The sequence shown here is derived from an EMBL/GenBank/DDBJ whole genome shotgun (WGS) entry which is preliminary data.</text>
</comment>
<dbReference type="EMBL" id="AMEM01000044">
    <property type="protein sequence ID" value="EKX87425.1"/>
    <property type="molecule type" value="Genomic_DNA"/>
</dbReference>
<dbReference type="PATRIC" id="fig|1035195.3.peg.2465"/>
<proteinExistence type="predicted"/>
<gene>
    <name evidence="2" type="ORF">HMPREF9997_02751</name>
</gene>
<dbReference type="PANTHER" id="PTHR43252:SF6">
    <property type="entry name" value="NEGATIVE TRANSCRIPTION REGULATOR PADR"/>
    <property type="match status" value="1"/>
</dbReference>
<dbReference type="STRING" id="1035195.HMPREF9997_02751"/>
<dbReference type="Gene3D" id="1.10.10.10">
    <property type="entry name" value="Winged helix-like DNA-binding domain superfamily/Winged helix DNA-binding domain"/>
    <property type="match status" value="1"/>
</dbReference>
<name>L1M8Q2_9CORY</name>
<accession>L1M8Q2</accession>
<keyword evidence="3" id="KW-1185">Reference proteome</keyword>
<reference evidence="2 3" key="1">
    <citation type="submission" date="2012-05" db="EMBL/GenBank/DDBJ databases">
        <authorList>
            <person name="Weinstock G."/>
            <person name="Sodergren E."/>
            <person name="Lobos E.A."/>
            <person name="Fulton L."/>
            <person name="Fulton R."/>
            <person name="Courtney L."/>
            <person name="Fronick C."/>
            <person name="O'Laughlin M."/>
            <person name="Godfrey J."/>
            <person name="Wilson R.M."/>
            <person name="Miner T."/>
            <person name="Farmer C."/>
            <person name="Delehaunty K."/>
            <person name="Cordes M."/>
            <person name="Minx P."/>
            <person name="Tomlinson C."/>
            <person name="Chen J."/>
            <person name="Wollam A."/>
            <person name="Pepin K.H."/>
            <person name="Bhonagiri V."/>
            <person name="Zhang X."/>
            <person name="Suruliraj S."/>
            <person name="Warren W."/>
            <person name="Mitreva M."/>
            <person name="Mardis E.R."/>
            <person name="Wilson R.K."/>
        </authorList>
    </citation>
    <scope>NUCLEOTIDE SEQUENCE [LARGE SCALE GENOMIC DNA]</scope>
    <source>
        <strain evidence="2 3">F0235</strain>
    </source>
</reference>
<dbReference type="SUPFAM" id="SSF46785">
    <property type="entry name" value="Winged helix' DNA-binding domain"/>
    <property type="match status" value="1"/>
</dbReference>
<dbReference type="HOGENOM" id="CLU_089258_0_0_11"/>
<sequence>MSIKLALLSLLADHPRGVGQLRHDFEDITKYTWPVNVGQVFQTIQRLERDGLIAHHGSEIGETGRSAEIYAITQAGRDVVHDWLTTASMRPRDDRDELVIKIAIAAQLAVSHTTMVNLPDLIQTQRRVTMKELREITQLKAQTPAEQSAERLLYERRIFDLEAEARWLDHVETLATPRKHDDNSI</sequence>
<dbReference type="InterPro" id="IPR036390">
    <property type="entry name" value="WH_DNA-bd_sf"/>
</dbReference>
<evidence type="ECO:0000313" key="2">
    <source>
        <dbReference type="EMBL" id="EKX87425.1"/>
    </source>
</evidence>
<dbReference type="eggNOG" id="COG1695">
    <property type="taxonomic scope" value="Bacteria"/>
</dbReference>
<dbReference type="PANTHER" id="PTHR43252">
    <property type="entry name" value="TRANSCRIPTIONAL REGULATOR YQJI"/>
    <property type="match status" value="1"/>
</dbReference>